<dbReference type="GO" id="GO:0030267">
    <property type="term" value="F:glyoxylate reductase (NADPH) activity"/>
    <property type="evidence" value="ECO:0007669"/>
    <property type="project" value="TreeGrafter"/>
</dbReference>
<gene>
    <name evidence="6" type="ORF">CEG14_14320</name>
</gene>
<dbReference type="Proteomes" id="UP000217005">
    <property type="component" value="Unassembled WGS sequence"/>
</dbReference>
<comment type="similarity">
    <text evidence="3">Belongs to the D-isomer specific 2-hydroxyacid dehydrogenase family.</text>
</comment>
<proteinExistence type="inferred from homology"/>
<dbReference type="InterPro" id="IPR006140">
    <property type="entry name" value="D-isomer_DH_NAD-bd"/>
</dbReference>
<dbReference type="GO" id="GO:0051287">
    <property type="term" value="F:NAD binding"/>
    <property type="evidence" value="ECO:0007669"/>
    <property type="project" value="InterPro"/>
</dbReference>
<evidence type="ECO:0000313" key="6">
    <source>
        <dbReference type="EMBL" id="OZI36197.1"/>
    </source>
</evidence>
<keyword evidence="1 3" id="KW-0560">Oxidoreductase</keyword>
<dbReference type="GO" id="GO:0005829">
    <property type="term" value="C:cytosol"/>
    <property type="evidence" value="ECO:0007669"/>
    <property type="project" value="TreeGrafter"/>
</dbReference>
<dbReference type="InterPro" id="IPR006139">
    <property type="entry name" value="D-isomer_2_OHA_DH_cat_dom"/>
</dbReference>
<evidence type="ECO:0000259" key="5">
    <source>
        <dbReference type="Pfam" id="PF02826"/>
    </source>
</evidence>
<dbReference type="EMBL" id="NEVL01000003">
    <property type="protein sequence ID" value="OZI36197.1"/>
    <property type="molecule type" value="Genomic_DNA"/>
</dbReference>
<organism evidence="6 7">
    <name type="scientific">Bordetella genomosp. 1</name>
    <dbReference type="NCBI Taxonomy" id="1395607"/>
    <lineage>
        <taxon>Bacteria</taxon>
        <taxon>Pseudomonadati</taxon>
        <taxon>Pseudomonadota</taxon>
        <taxon>Betaproteobacteria</taxon>
        <taxon>Burkholderiales</taxon>
        <taxon>Alcaligenaceae</taxon>
        <taxon>Bordetella</taxon>
    </lineage>
</organism>
<evidence type="ECO:0000256" key="1">
    <source>
        <dbReference type="ARBA" id="ARBA00023002"/>
    </source>
</evidence>
<dbReference type="Gene3D" id="3.40.50.720">
    <property type="entry name" value="NAD(P)-binding Rossmann-like Domain"/>
    <property type="match status" value="2"/>
</dbReference>
<dbReference type="Pfam" id="PF00389">
    <property type="entry name" value="2-Hacid_dh"/>
    <property type="match status" value="1"/>
</dbReference>
<protein>
    <submittedName>
        <fullName evidence="6">Dehydrogenase</fullName>
    </submittedName>
</protein>
<evidence type="ECO:0000259" key="4">
    <source>
        <dbReference type="Pfam" id="PF00389"/>
    </source>
</evidence>
<evidence type="ECO:0000313" key="7">
    <source>
        <dbReference type="Proteomes" id="UP000217005"/>
    </source>
</evidence>
<comment type="caution">
    <text evidence="6">The sequence shown here is derived from an EMBL/GenBank/DDBJ whole genome shotgun (WGS) entry which is preliminary data.</text>
</comment>
<dbReference type="PANTHER" id="PTHR10996:SF178">
    <property type="entry name" value="2-HYDROXYACID DEHYDROGENASE YGL185C-RELATED"/>
    <property type="match status" value="1"/>
</dbReference>
<dbReference type="SUPFAM" id="SSF52283">
    <property type="entry name" value="Formate/glycerate dehydrogenase catalytic domain-like"/>
    <property type="match status" value="1"/>
</dbReference>
<keyword evidence="2" id="KW-0520">NAD</keyword>
<sequence>MCAPRPTSGARSCSSWAWRSIEPAQEHAVKEGRFVVVSTRALSPEAMARAASRFDFRVAPEPDADTLRGLLRDAHAVIARDDLPHDLCEHAPGLLMVARHGVGLDVVPMQACAQHQVLVTNVPGGNARSVAEFAITRMLMLARAQHRVDADLRSEGWDATRRRHSGLPVELGGRRAGILGYGAIAAALAAILHHGFGMEVWVHTRDPARLPDWARPASRDEIARGCHFVLPCVALTPQTRGLVDAGFLDAMRPDAWLVNISRGEVVDQEALIARLRAGAIAGAALDVVQERRLPPGHPLLALPNVLVSPHLAGHTADANLRNGLSALDSLEALLLRGELPALAVNAEAAWPGVRARRDALLAAGGRAA</sequence>
<reference evidence="6 7" key="1">
    <citation type="submission" date="2017-05" db="EMBL/GenBank/DDBJ databases">
        <title>Complete and WGS of Bordetella genogroups.</title>
        <authorList>
            <person name="Spilker T."/>
            <person name="LiPuma J."/>
        </authorList>
    </citation>
    <scope>NUCLEOTIDE SEQUENCE [LARGE SCALE GENOMIC DNA]</scope>
    <source>
        <strain evidence="6 7">AU17610</strain>
    </source>
</reference>
<dbReference type="InterPro" id="IPR029753">
    <property type="entry name" value="D-isomer_DH_CS"/>
</dbReference>
<evidence type="ECO:0000256" key="3">
    <source>
        <dbReference type="RuleBase" id="RU003719"/>
    </source>
</evidence>
<accession>A0A261SGS2</accession>
<dbReference type="InterPro" id="IPR050223">
    <property type="entry name" value="D-isomer_2-hydroxyacid_DH"/>
</dbReference>
<dbReference type="GO" id="GO:0016618">
    <property type="term" value="F:hydroxypyruvate reductase [NAD(P)H] activity"/>
    <property type="evidence" value="ECO:0007669"/>
    <property type="project" value="TreeGrafter"/>
</dbReference>
<name>A0A261SGS2_9BORD</name>
<dbReference type="OrthoDB" id="9805416at2"/>
<feature type="domain" description="D-isomer specific 2-hydroxyacid dehydrogenase catalytic" evidence="4">
    <location>
        <begin position="37"/>
        <end position="336"/>
    </location>
</feature>
<dbReference type="SUPFAM" id="SSF51735">
    <property type="entry name" value="NAD(P)-binding Rossmann-fold domains"/>
    <property type="match status" value="1"/>
</dbReference>
<dbReference type="PROSITE" id="PS00671">
    <property type="entry name" value="D_2_HYDROXYACID_DH_3"/>
    <property type="match status" value="1"/>
</dbReference>
<dbReference type="InterPro" id="IPR036291">
    <property type="entry name" value="NAD(P)-bd_dom_sf"/>
</dbReference>
<dbReference type="AlphaFoldDB" id="A0A261SGS2"/>
<evidence type="ECO:0000256" key="2">
    <source>
        <dbReference type="ARBA" id="ARBA00023027"/>
    </source>
</evidence>
<feature type="domain" description="D-isomer specific 2-hydroxyacid dehydrogenase NAD-binding" evidence="5">
    <location>
        <begin position="136"/>
        <end position="312"/>
    </location>
</feature>
<dbReference type="Pfam" id="PF02826">
    <property type="entry name" value="2-Hacid_dh_C"/>
    <property type="match status" value="1"/>
</dbReference>
<dbReference type="PANTHER" id="PTHR10996">
    <property type="entry name" value="2-HYDROXYACID DEHYDROGENASE-RELATED"/>
    <property type="match status" value="1"/>
</dbReference>